<dbReference type="RefSeq" id="WP_074838112.1">
    <property type="nucleotide sequence ID" value="NZ_CP047056.1"/>
</dbReference>
<proteinExistence type="predicted"/>
<reference evidence="1 2" key="1">
    <citation type="submission" date="2016-10" db="EMBL/GenBank/DDBJ databases">
        <authorList>
            <person name="Varghese N."/>
            <person name="Submissions S."/>
        </authorList>
    </citation>
    <scope>NUCLEOTIDE SEQUENCE [LARGE SCALE GENOMIC DNA]</scope>
    <source>
        <strain evidence="1 2">22B</strain>
    </source>
</reference>
<sequence length="151" mass="17011">MLCKGIRVLLSDFISDPVEASRAYTERNEVEESFRKLKDFTGARRLHISASKTLSGKIFVHFLACSILCMLRHRIHTAEAKGIKLPFDSVPKMLASLSNITQTIFPDGGYFSETVGKKKELLEGLEIPFPEAEMNIEYEEDIAAEAEEKLD</sequence>
<organism evidence="1 2">
    <name type="scientific">Succinivibrio dextrinosolvens</name>
    <dbReference type="NCBI Taxonomy" id="83771"/>
    <lineage>
        <taxon>Bacteria</taxon>
        <taxon>Pseudomonadati</taxon>
        <taxon>Pseudomonadota</taxon>
        <taxon>Gammaproteobacteria</taxon>
        <taxon>Aeromonadales</taxon>
        <taxon>Succinivibrionaceae</taxon>
        <taxon>Succinivibrio</taxon>
    </lineage>
</organism>
<keyword evidence="2" id="KW-1185">Reference proteome</keyword>
<dbReference type="Proteomes" id="UP000243374">
    <property type="component" value="Unassembled WGS sequence"/>
</dbReference>
<accession>A0A662Z6D6</accession>
<gene>
    <name evidence="1" type="ORF">SAMN04487865_1001182</name>
</gene>
<evidence type="ECO:0000313" key="2">
    <source>
        <dbReference type="Proteomes" id="UP000243374"/>
    </source>
</evidence>
<evidence type="ECO:0000313" key="1">
    <source>
        <dbReference type="EMBL" id="SFJ75615.1"/>
    </source>
</evidence>
<dbReference type="AlphaFoldDB" id="A0A662Z6D6"/>
<protein>
    <recommendedName>
        <fullName evidence="3">Transposase DDE domain-containing protein</fullName>
    </recommendedName>
</protein>
<dbReference type="EMBL" id="FOSF01000001">
    <property type="protein sequence ID" value="SFJ75615.1"/>
    <property type="molecule type" value="Genomic_DNA"/>
</dbReference>
<evidence type="ECO:0008006" key="3">
    <source>
        <dbReference type="Google" id="ProtNLM"/>
    </source>
</evidence>
<name>A0A662Z6D6_9GAMM</name>